<organism evidence="1">
    <name type="scientific">Arundo donax</name>
    <name type="common">Giant reed</name>
    <name type="synonym">Donax arundinaceus</name>
    <dbReference type="NCBI Taxonomy" id="35708"/>
    <lineage>
        <taxon>Eukaryota</taxon>
        <taxon>Viridiplantae</taxon>
        <taxon>Streptophyta</taxon>
        <taxon>Embryophyta</taxon>
        <taxon>Tracheophyta</taxon>
        <taxon>Spermatophyta</taxon>
        <taxon>Magnoliopsida</taxon>
        <taxon>Liliopsida</taxon>
        <taxon>Poales</taxon>
        <taxon>Poaceae</taxon>
        <taxon>PACMAD clade</taxon>
        <taxon>Arundinoideae</taxon>
        <taxon>Arundineae</taxon>
        <taxon>Arundo</taxon>
    </lineage>
</organism>
<protein>
    <submittedName>
        <fullName evidence="1">Uncharacterized protein</fullName>
    </submittedName>
</protein>
<evidence type="ECO:0000313" key="1">
    <source>
        <dbReference type="EMBL" id="JAD59877.1"/>
    </source>
</evidence>
<proteinExistence type="predicted"/>
<reference evidence="1" key="2">
    <citation type="journal article" date="2015" name="Data Brief">
        <title>Shoot transcriptome of the giant reed, Arundo donax.</title>
        <authorList>
            <person name="Barrero R.A."/>
            <person name="Guerrero F.D."/>
            <person name="Moolhuijzen P."/>
            <person name="Goolsby J.A."/>
            <person name="Tidwell J."/>
            <person name="Bellgard S.E."/>
            <person name="Bellgard M.I."/>
        </authorList>
    </citation>
    <scope>NUCLEOTIDE SEQUENCE</scope>
    <source>
        <tissue evidence="1">Shoot tissue taken approximately 20 cm above the soil surface</tissue>
    </source>
</reference>
<reference evidence="1" key="1">
    <citation type="submission" date="2014-09" db="EMBL/GenBank/DDBJ databases">
        <authorList>
            <person name="Magalhaes I.L.F."/>
            <person name="Oliveira U."/>
            <person name="Santos F.R."/>
            <person name="Vidigal T.H.D.A."/>
            <person name="Brescovit A.D."/>
            <person name="Santos A.J."/>
        </authorList>
    </citation>
    <scope>NUCLEOTIDE SEQUENCE</scope>
    <source>
        <tissue evidence="1">Shoot tissue taken approximately 20 cm above the soil surface</tissue>
    </source>
</reference>
<dbReference type="EMBL" id="GBRH01238018">
    <property type="protein sequence ID" value="JAD59877.1"/>
    <property type="molecule type" value="Transcribed_RNA"/>
</dbReference>
<accession>A0A0A9BKR9</accession>
<sequence length="28" mass="3209">MDGTTCSYTFKTRSQWEMSSQASKFKAT</sequence>
<name>A0A0A9BKR9_ARUDO</name>
<dbReference type="AlphaFoldDB" id="A0A0A9BKR9"/>